<dbReference type="EMBL" id="AKWM02000067">
    <property type="protein sequence ID" value="EKR98818.1"/>
    <property type="molecule type" value="Genomic_DNA"/>
</dbReference>
<evidence type="ECO:0008006" key="4">
    <source>
        <dbReference type="Google" id="ProtNLM"/>
    </source>
</evidence>
<evidence type="ECO:0000256" key="1">
    <source>
        <dbReference type="SAM" id="MobiDB-lite"/>
    </source>
</evidence>
<sequence>MDKYYSEIPDVLWKKISPLIPKDKPNPKGGRHRVSARVVMAG</sequence>
<comment type="caution">
    <text evidence="2">The sequence shown here is derived from an EMBL/GenBank/DDBJ whole genome shotgun (WGS) entry which is preliminary data.</text>
</comment>
<evidence type="ECO:0000313" key="3">
    <source>
        <dbReference type="Proteomes" id="UP000001343"/>
    </source>
</evidence>
<feature type="region of interest" description="Disordered" evidence="1">
    <location>
        <begin position="21"/>
        <end position="42"/>
    </location>
</feature>
<organism evidence="2 3">
    <name type="scientific">Leptospira mayottensis 200901122</name>
    <dbReference type="NCBI Taxonomy" id="1193010"/>
    <lineage>
        <taxon>Bacteria</taxon>
        <taxon>Pseudomonadati</taxon>
        <taxon>Spirochaetota</taxon>
        <taxon>Spirochaetia</taxon>
        <taxon>Leptospirales</taxon>
        <taxon>Leptospiraceae</taxon>
        <taxon>Leptospira</taxon>
    </lineage>
</organism>
<reference evidence="2 3" key="1">
    <citation type="journal article" date="2014" name="Int. J. Syst. Evol. Microbiol.">
        <title>Leptospira mayottensis sp. nov., a pathogenic species of the genus Leptospira isolated from humans.</title>
        <authorList>
            <person name="Bourhy P."/>
            <person name="Collet L."/>
            <person name="Brisse S."/>
            <person name="Picardeau M."/>
        </authorList>
    </citation>
    <scope>NUCLEOTIDE SEQUENCE [LARGE SCALE GENOMIC DNA]</scope>
    <source>
        <strain evidence="2 3">200901122</strain>
    </source>
</reference>
<name>A0AA87SW72_9LEPT</name>
<protein>
    <recommendedName>
        <fullName evidence="4">Transposase</fullName>
    </recommendedName>
</protein>
<gene>
    <name evidence="2" type="ORF">LEP1GSC125_0311</name>
</gene>
<dbReference type="Proteomes" id="UP000001343">
    <property type="component" value="Unassembled WGS sequence"/>
</dbReference>
<proteinExistence type="predicted"/>
<dbReference type="AlphaFoldDB" id="A0AA87SW72"/>
<accession>A0AA87SW72</accession>
<evidence type="ECO:0000313" key="2">
    <source>
        <dbReference type="EMBL" id="EKR98818.1"/>
    </source>
</evidence>